<proteinExistence type="inferred from homology"/>
<sequence length="885" mass="97985">MSFGREGYSTPRGVSRGRGVLGSPMFLQFGTPVKGRGIVMGGNEGTSGIPLISRAGSLPLSHPVGNPDEPQHTSSAVPSPEALANEIVNQMGDVIQHVTQKVVQNIITQLSPSVSTPLTNAFTSPTNADMFSSNMLDASHVQLVSHRKLKDPPCFRGESSDSVSVREWEDLMRTYIKKSNLRPEEQAEEILVNLRGKARDIARVGTRNSDIDITCDPEAIYVPLTKPLESCLSWLHSLNHSSAAGKLVGPHFREDSVDHDSESPSCVSDDLESLYESLCSFAPSGKTVIFQSTHRLEKSDSLFYTDVCAAGGAQLKAMNDSGSMSCSISEVAAACLLQHCPDLNSSPADDIVVVVGAGGHHVYPKAVYDLEVVIYGFKLLVPTLVIPGQTDDMIVGSNAIKQLIHLMKKSEDYWRLLAAPVDIEDDDCSQFLSLLSNSEKWRRGPMPDKIGTIKLRQSVTLEPLCEHLVWGKLPESAPLSVGRTVVVEPTQSRSRPRNVLVGRVVTPLWGDRWVPVKLINPSSKAVTLRRNCKIADVFPCVAVEELPSPEKVSVNIQDVTQGSVVTKSPQQRKEVLNNLGLQDLDLDGCEVSDQWKDKLLQLVVKYELVFSRDKMDCGEAVDFVHRIHLVDERPFRLPYSQVPPTQYEKLRTALNEMEERGIIWKSHSEYASPLVLVWKKDGSLRICTDFRWLNAKTVKDAHPLPHQADTLAALGGNVFFSTMDLTSGFYNVPLHEAHKKYTAFSSPFGLHEYNRMPQGLSNSPATFMWMMLSIFGDENFSSLLCYLDDLMVFAPSEQLALERLEMVFSHLKTHKLKLAPKKCHLLKSSVRFLVHIICADGARTDPDKVKTIADVGESELMESDGVLEKDQVFPWHGFLLPAFHC</sequence>
<comment type="caution">
    <text evidence="5">The sequence shown here is derived from an EMBL/GenBank/DDBJ whole genome shotgun (WGS) entry which is preliminary data.</text>
</comment>
<feature type="region of interest" description="Disordered" evidence="3">
    <location>
        <begin position="1"/>
        <end position="21"/>
    </location>
</feature>
<gene>
    <name evidence="5" type="primary">pol_25</name>
    <name evidence="5" type="ORF">N1851_014119</name>
</gene>
<dbReference type="SUPFAM" id="SSF56672">
    <property type="entry name" value="DNA/RNA polymerases"/>
    <property type="match status" value="1"/>
</dbReference>
<dbReference type="EC" id="3.1.26.4" evidence="2"/>
<name>A0AA47MTZ5_MERPO</name>
<evidence type="ECO:0000259" key="4">
    <source>
        <dbReference type="PROSITE" id="PS50878"/>
    </source>
</evidence>
<feature type="compositionally biased region" description="Low complexity" evidence="3">
    <location>
        <begin position="12"/>
        <end position="21"/>
    </location>
</feature>
<dbReference type="InterPro" id="IPR053134">
    <property type="entry name" value="RNA-dir_DNA_polymerase"/>
</dbReference>
<evidence type="ECO:0000256" key="2">
    <source>
        <dbReference type="ARBA" id="ARBA00012180"/>
    </source>
</evidence>
<organism evidence="5 6">
    <name type="scientific">Merluccius polli</name>
    <name type="common">Benguela hake</name>
    <name type="synonym">Merluccius cadenati</name>
    <dbReference type="NCBI Taxonomy" id="89951"/>
    <lineage>
        <taxon>Eukaryota</taxon>
        <taxon>Metazoa</taxon>
        <taxon>Chordata</taxon>
        <taxon>Craniata</taxon>
        <taxon>Vertebrata</taxon>
        <taxon>Euteleostomi</taxon>
        <taxon>Actinopterygii</taxon>
        <taxon>Neopterygii</taxon>
        <taxon>Teleostei</taxon>
        <taxon>Neoteleostei</taxon>
        <taxon>Acanthomorphata</taxon>
        <taxon>Zeiogadaria</taxon>
        <taxon>Gadariae</taxon>
        <taxon>Gadiformes</taxon>
        <taxon>Gadoidei</taxon>
        <taxon>Merlucciidae</taxon>
        <taxon>Merluccius</taxon>
    </lineage>
</organism>
<protein>
    <recommendedName>
        <fullName evidence="2">ribonuclease H</fullName>
        <ecNumber evidence="2">3.1.26.4</ecNumber>
    </recommendedName>
</protein>
<dbReference type="Pfam" id="PF00078">
    <property type="entry name" value="RVT_1"/>
    <property type="match status" value="1"/>
</dbReference>
<dbReference type="GO" id="GO:0004523">
    <property type="term" value="F:RNA-DNA hybrid ribonuclease activity"/>
    <property type="evidence" value="ECO:0007669"/>
    <property type="project" value="UniProtKB-EC"/>
</dbReference>
<dbReference type="PANTHER" id="PTHR24559:SF440">
    <property type="entry name" value="RIBONUCLEASE H"/>
    <property type="match status" value="1"/>
</dbReference>
<feature type="region of interest" description="Disordered" evidence="3">
    <location>
        <begin position="50"/>
        <end position="77"/>
    </location>
</feature>
<comment type="similarity">
    <text evidence="1">Belongs to the beta type-B retroviral polymerase family. HERV class-II K(HML-2) pol subfamily.</text>
</comment>
<feature type="domain" description="Reverse transcriptase" evidence="4">
    <location>
        <begin position="658"/>
        <end position="880"/>
    </location>
</feature>
<dbReference type="CDD" id="cd01647">
    <property type="entry name" value="RT_LTR"/>
    <property type="match status" value="1"/>
</dbReference>
<evidence type="ECO:0000256" key="1">
    <source>
        <dbReference type="ARBA" id="ARBA00010879"/>
    </source>
</evidence>
<dbReference type="Gene3D" id="3.30.70.270">
    <property type="match status" value="1"/>
</dbReference>
<reference evidence="5" key="1">
    <citation type="journal article" date="2023" name="Front. Mar. Sci.">
        <title>A new Merluccius polli reference genome to investigate the effects of global change in West African waters.</title>
        <authorList>
            <person name="Mateo J.L."/>
            <person name="Blanco-Fernandez C."/>
            <person name="Garcia-Vazquez E."/>
            <person name="Machado-Schiaffino G."/>
        </authorList>
    </citation>
    <scope>NUCLEOTIDE SEQUENCE</scope>
    <source>
        <strain evidence="5">C29</strain>
        <tissue evidence="5">Fin</tissue>
    </source>
</reference>
<dbReference type="Gene3D" id="3.10.10.10">
    <property type="entry name" value="HIV Type 1 Reverse Transcriptase, subunit A, domain 1"/>
    <property type="match status" value="1"/>
</dbReference>
<accession>A0AA47MTZ5</accession>
<dbReference type="EMBL" id="JAOPHQ010002567">
    <property type="protein sequence ID" value="KAK0146547.1"/>
    <property type="molecule type" value="Genomic_DNA"/>
</dbReference>
<evidence type="ECO:0000256" key="3">
    <source>
        <dbReference type="SAM" id="MobiDB-lite"/>
    </source>
</evidence>
<dbReference type="PANTHER" id="PTHR24559">
    <property type="entry name" value="TRANSPOSON TY3-I GAG-POL POLYPROTEIN"/>
    <property type="match status" value="1"/>
</dbReference>
<dbReference type="InterPro" id="IPR000477">
    <property type="entry name" value="RT_dom"/>
</dbReference>
<evidence type="ECO:0000313" key="5">
    <source>
        <dbReference type="EMBL" id="KAK0146547.1"/>
    </source>
</evidence>
<dbReference type="Proteomes" id="UP001174136">
    <property type="component" value="Unassembled WGS sequence"/>
</dbReference>
<dbReference type="InterPro" id="IPR043502">
    <property type="entry name" value="DNA/RNA_pol_sf"/>
</dbReference>
<dbReference type="PROSITE" id="PS50878">
    <property type="entry name" value="RT_POL"/>
    <property type="match status" value="1"/>
</dbReference>
<evidence type="ECO:0000313" key="6">
    <source>
        <dbReference type="Proteomes" id="UP001174136"/>
    </source>
</evidence>
<keyword evidence="6" id="KW-1185">Reference proteome</keyword>
<dbReference type="AlphaFoldDB" id="A0AA47MTZ5"/>
<dbReference type="InterPro" id="IPR043128">
    <property type="entry name" value="Rev_trsase/Diguanyl_cyclase"/>
</dbReference>